<accession>I2G6B2</accession>
<name>I2G6B2_USTHO</name>
<sequence>MMIPTSILALAQLLASSLTPQSQIHAPSSSLASQLISYSPRTSPPSSSLGASWIGDLPPGTPGTTDPESNIRLGASVSSCTFVLGPPGPPASALCPAFISFCTSFKDDLRSKRISQLKTSPPLSHNTKRGDDDNSNPLKDIKFRTGCVGGSGLTNDGSFLSGYTATCIVDGTDWIPFVFDSFIQAEFGTGDQNAPLPIYSSFIGCQVPAHV</sequence>
<organism evidence="3 4">
    <name type="scientific">Ustilago hordei</name>
    <name type="common">Barley covered smut fungus</name>
    <dbReference type="NCBI Taxonomy" id="120017"/>
    <lineage>
        <taxon>Eukaryota</taxon>
        <taxon>Fungi</taxon>
        <taxon>Dikarya</taxon>
        <taxon>Basidiomycota</taxon>
        <taxon>Ustilaginomycotina</taxon>
        <taxon>Ustilaginomycetes</taxon>
        <taxon>Ustilaginales</taxon>
        <taxon>Ustilaginaceae</taxon>
        <taxon>Ustilago</taxon>
    </lineage>
</organism>
<dbReference type="Proteomes" id="UP000006174">
    <property type="component" value="Unassembled WGS sequence"/>
</dbReference>
<dbReference type="AlphaFoldDB" id="I2G6B2"/>
<evidence type="ECO:0000256" key="1">
    <source>
        <dbReference type="SAM" id="MobiDB-lite"/>
    </source>
</evidence>
<comment type="caution">
    <text evidence="3">The sequence shown here is derived from an EMBL/GenBank/DDBJ whole genome shotgun (WGS) entry which is preliminary data.</text>
</comment>
<dbReference type="HOGENOM" id="CLU_1455007_0_0_1"/>
<feature type="compositionally biased region" description="Polar residues" evidence="1">
    <location>
        <begin position="116"/>
        <end position="125"/>
    </location>
</feature>
<proteinExistence type="predicted"/>
<keyword evidence="2" id="KW-0732">Signal</keyword>
<feature type="region of interest" description="Disordered" evidence="1">
    <location>
        <begin position="42"/>
        <end position="70"/>
    </location>
</feature>
<dbReference type="EMBL" id="CAGI01000194">
    <property type="protein sequence ID" value="CCF54705.1"/>
    <property type="molecule type" value="Genomic_DNA"/>
</dbReference>
<feature type="region of interest" description="Disordered" evidence="1">
    <location>
        <begin position="116"/>
        <end position="137"/>
    </location>
</feature>
<dbReference type="eggNOG" id="ENOG502TFT0">
    <property type="taxonomic scope" value="Eukaryota"/>
</dbReference>
<evidence type="ECO:0000313" key="3">
    <source>
        <dbReference type="EMBL" id="CCF54705.1"/>
    </source>
</evidence>
<keyword evidence="4" id="KW-1185">Reference proteome</keyword>
<evidence type="ECO:0000313" key="4">
    <source>
        <dbReference type="Proteomes" id="UP000006174"/>
    </source>
</evidence>
<dbReference type="OrthoDB" id="2545238at2759"/>
<feature type="signal peptide" evidence="2">
    <location>
        <begin position="1"/>
        <end position="17"/>
    </location>
</feature>
<feature type="chain" id="PRO_5003658649" evidence="2">
    <location>
        <begin position="18"/>
        <end position="211"/>
    </location>
</feature>
<dbReference type="OMA" id="GHENDPL"/>
<protein>
    <submittedName>
        <fullName evidence="3">Uncharacterized protein</fullName>
    </submittedName>
</protein>
<feature type="compositionally biased region" description="Low complexity" evidence="1">
    <location>
        <begin position="55"/>
        <end position="67"/>
    </location>
</feature>
<evidence type="ECO:0000256" key="2">
    <source>
        <dbReference type="SAM" id="SignalP"/>
    </source>
</evidence>
<gene>
    <name evidence="3" type="ORF">UHOR_01705</name>
</gene>
<reference evidence="3 4" key="1">
    <citation type="journal article" date="2012" name="Plant Cell">
        <title>Genome comparison of barley and maize smut fungi reveals targeted loss of RNA silencing components and species-specific presence of transposable elements.</title>
        <authorList>
            <person name="Laurie J.D."/>
            <person name="Ali S."/>
            <person name="Linning R."/>
            <person name="Mannhaupt G."/>
            <person name="Wong P."/>
            <person name="Gueldener U."/>
            <person name="Muensterkoetter M."/>
            <person name="Moore R."/>
            <person name="Kahmann R."/>
            <person name="Bakkeren G."/>
            <person name="Schirawski J."/>
        </authorList>
    </citation>
    <scope>NUCLEOTIDE SEQUENCE [LARGE SCALE GENOMIC DNA]</scope>
    <source>
        <strain evidence="4">Uh4875-4</strain>
    </source>
</reference>